<evidence type="ECO:0000313" key="2">
    <source>
        <dbReference type="Proteomes" id="UP000798662"/>
    </source>
</evidence>
<reference evidence="1" key="1">
    <citation type="submission" date="2019-11" db="EMBL/GenBank/DDBJ databases">
        <title>Nori genome reveals adaptations in red seaweeds to the harsh intertidal environment.</title>
        <authorList>
            <person name="Wang D."/>
            <person name="Mao Y."/>
        </authorList>
    </citation>
    <scope>NUCLEOTIDE SEQUENCE</scope>
    <source>
        <tissue evidence="1">Gametophyte</tissue>
    </source>
</reference>
<dbReference type="Proteomes" id="UP000798662">
    <property type="component" value="Chromosome 2"/>
</dbReference>
<comment type="caution">
    <text evidence="1">The sequence shown here is derived from an EMBL/GenBank/DDBJ whole genome shotgun (WGS) entry which is preliminary data.</text>
</comment>
<organism evidence="1 2">
    <name type="scientific">Pyropia yezoensis</name>
    <name type="common">Susabi-nori</name>
    <name type="synonym">Porphyra yezoensis</name>
    <dbReference type="NCBI Taxonomy" id="2788"/>
    <lineage>
        <taxon>Eukaryota</taxon>
        <taxon>Rhodophyta</taxon>
        <taxon>Bangiophyceae</taxon>
        <taxon>Bangiales</taxon>
        <taxon>Bangiaceae</taxon>
        <taxon>Pyropia</taxon>
    </lineage>
</organism>
<keyword evidence="2" id="KW-1185">Reference proteome</keyword>
<dbReference type="EMBL" id="CM020619">
    <property type="protein sequence ID" value="KAK1866949.1"/>
    <property type="molecule type" value="Genomic_DNA"/>
</dbReference>
<name>A0ACC3CAH9_PYRYE</name>
<proteinExistence type="predicted"/>
<gene>
    <name evidence="1" type="ORF">I4F81_009461</name>
</gene>
<protein>
    <submittedName>
        <fullName evidence="1">Uncharacterized protein</fullName>
    </submittedName>
</protein>
<sequence>MPPVRRKRRSVRNGTCAAGSKCLENRAAPGRAAKTCAVIGKAHPTVTLKVRGVHVDVTSLRGGRVEAQDGVPHALPASAAAADNHAAADAGAVAVTAAWAADAAARDLTLNALFVDPSFRVVTDPTRRGVAAAAARLAATPATAAATLGADPRRALRVARLAPAARLAVDDAIPPAAAAVAAPSLAAIVAEGGKAAAAVAREVDALVSLGGERGAAGGASTVSVGPWH</sequence>
<evidence type="ECO:0000313" key="1">
    <source>
        <dbReference type="EMBL" id="KAK1866949.1"/>
    </source>
</evidence>
<accession>A0ACC3CAH9</accession>